<proteinExistence type="predicted"/>
<reference evidence="5 6" key="1">
    <citation type="journal article" date="2019" name="ACS Chem. Biol.">
        <title>Identification and Mobilization of a Cryptic Antibiotic Biosynthesis Gene Locus from a Human-Pathogenic Nocardia Isolate.</title>
        <authorList>
            <person name="Herisse M."/>
            <person name="Ishida K."/>
            <person name="Porter J.L."/>
            <person name="Howden B."/>
            <person name="Hertweck C."/>
            <person name="Stinear T.P."/>
            <person name="Pidot S.J."/>
        </authorList>
    </citation>
    <scope>NUCLEOTIDE SEQUENCE [LARGE SCALE GENOMIC DNA]</scope>
    <source>
        <strain evidence="5 6">AUSMDU00012715</strain>
    </source>
</reference>
<dbReference type="GO" id="GO:0003700">
    <property type="term" value="F:DNA-binding transcription factor activity"/>
    <property type="evidence" value="ECO:0007669"/>
    <property type="project" value="InterPro"/>
</dbReference>
<evidence type="ECO:0000256" key="3">
    <source>
        <dbReference type="ARBA" id="ARBA00023163"/>
    </source>
</evidence>
<organism evidence="5 6">
    <name type="scientific">Nocardia terpenica</name>
    <dbReference type="NCBI Taxonomy" id="455432"/>
    <lineage>
        <taxon>Bacteria</taxon>
        <taxon>Bacillati</taxon>
        <taxon>Actinomycetota</taxon>
        <taxon>Actinomycetes</taxon>
        <taxon>Mycobacteriales</taxon>
        <taxon>Nocardiaceae</taxon>
        <taxon>Nocardia</taxon>
    </lineage>
</organism>
<dbReference type="Proteomes" id="UP000500953">
    <property type="component" value="Chromosome"/>
</dbReference>
<dbReference type="GO" id="GO:0003677">
    <property type="term" value="F:DNA binding"/>
    <property type="evidence" value="ECO:0007669"/>
    <property type="project" value="UniProtKB-KW"/>
</dbReference>
<dbReference type="AlphaFoldDB" id="A0A6G9ZA91"/>
<dbReference type="InterPro" id="IPR000835">
    <property type="entry name" value="HTH_MarR-typ"/>
</dbReference>
<dbReference type="Gene3D" id="1.10.10.10">
    <property type="entry name" value="Winged helix-like DNA-binding domain superfamily/Winged helix DNA-binding domain"/>
    <property type="match status" value="1"/>
</dbReference>
<evidence type="ECO:0000256" key="1">
    <source>
        <dbReference type="ARBA" id="ARBA00023015"/>
    </source>
</evidence>
<evidence type="ECO:0000313" key="6">
    <source>
        <dbReference type="Proteomes" id="UP000500953"/>
    </source>
</evidence>
<dbReference type="Pfam" id="PF01047">
    <property type="entry name" value="MarR"/>
    <property type="match status" value="1"/>
</dbReference>
<dbReference type="GO" id="GO:0006950">
    <property type="term" value="P:response to stress"/>
    <property type="evidence" value="ECO:0007669"/>
    <property type="project" value="TreeGrafter"/>
</dbReference>
<feature type="domain" description="HTH marR-type" evidence="4">
    <location>
        <begin position="39"/>
        <end position="176"/>
    </location>
</feature>
<keyword evidence="3" id="KW-0804">Transcription</keyword>
<keyword evidence="2" id="KW-0238">DNA-binding</keyword>
<dbReference type="InterPro" id="IPR039422">
    <property type="entry name" value="MarR/SlyA-like"/>
</dbReference>
<evidence type="ECO:0000313" key="5">
    <source>
        <dbReference type="EMBL" id="QIS22330.1"/>
    </source>
</evidence>
<accession>A0A6G9ZA91</accession>
<dbReference type="PANTHER" id="PTHR33164:SF64">
    <property type="entry name" value="TRANSCRIPTIONAL REGULATOR SLYA"/>
    <property type="match status" value="1"/>
</dbReference>
<dbReference type="PANTHER" id="PTHR33164">
    <property type="entry name" value="TRANSCRIPTIONAL REGULATOR, MARR FAMILY"/>
    <property type="match status" value="1"/>
</dbReference>
<dbReference type="SUPFAM" id="SSF46785">
    <property type="entry name" value="Winged helix' DNA-binding domain"/>
    <property type="match status" value="1"/>
</dbReference>
<dbReference type="InterPro" id="IPR036390">
    <property type="entry name" value="WH_DNA-bd_sf"/>
</dbReference>
<sequence>MHSSWPPKGSDRDLRARYGRPVIEEPTGGFRSEFARDADASPGLLLWQVTNRWQAAQRAALAPFDLTHVQFVLLASLTYLAQPGGEPITQRDLAAHAATDPMMTSQVLRALEHKGLVERHDHPHDRRARSLAPTKAGVALVNRAIVAVETCDREFFEPLGDRLRDFADALRDLRDR</sequence>
<dbReference type="PROSITE" id="PS50995">
    <property type="entry name" value="HTH_MARR_2"/>
    <property type="match status" value="1"/>
</dbReference>
<dbReference type="InterPro" id="IPR036388">
    <property type="entry name" value="WH-like_DNA-bd_sf"/>
</dbReference>
<name>A0A6G9ZA91_9NOCA</name>
<keyword evidence="1" id="KW-0805">Transcription regulation</keyword>
<gene>
    <name evidence="5" type="ORF">F6W96_32305</name>
</gene>
<evidence type="ECO:0000259" key="4">
    <source>
        <dbReference type="PROSITE" id="PS50995"/>
    </source>
</evidence>
<protein>
    <submittedName>
        <fullName evidence="5">MarR family transcriptional regulator</fullName>
    </submittedName>
</protein>
<dbReference type="SMART" id="SM00347">
    <property type="entry name" value="HTH_MARR"/>
    <property type="match status" value="1"/>
</dbReference>
<evidence type="ECO:0000256" key="2">
    <source>
        <dbReference type="ARBA" id="ARBA00023125"/>
    </source>
</evidence>
<dbReference type="EMBL" id="CP046173">
    <property type="protein sequence ID" value="QIS22330.1"/>
    <property type="molecule type" value="Genomic_DNA"/>
</dbReference>